<dbReference type="Gene3D" id="3.10.580.10">
    <property type="entry name" value="CBS-domain"/>
    <property type="match status" value="1"/>
</dbReference>
<dbReference type="Proteomes" id="UP000515146">
    <property type="component" value="Unplaced"/>
</dbReference>
<evidence type="ECO:0000256" key="1">
    <source>
        <dbReference type="ARBA" id="ARBA00004554"/>
    </source>
</evidence>
<dbReference type="PANTHER" id="PTHR12064:SF94">
    <property type="entry name" value="UNEXTENDED PROTEIN"/>
    <property type="match status" value="1"/>
</dbReference>
<dbReference type="Pfam" id="PF00571">
    <property type="entry name" value="CBS"/>
    <property type="match status" value="1"/>
</dbReference>
<dbReference type="GO" id="GO:0032026">
    <property type="term" value="P:response to magnesium ion"/>
    <property type="evidence" value="ECO:0007669"/>
    <property type="project" value="UniProtKB-ARBA"/>
</dbReference>
<dbReference type="GO" id="GO:0010960">
    <property type="term" value="P:magnesium ion homeostasis"/>
    <property type="evidence" value="ECO:0007669"/>
    <property type="project" value="InterPro"/>
</dbReference>
<dbReference type="InterPro" id="IPR000644">
    <property type="entry name" value="CBS_dom"/>
</dbReference>
<dbReference type="FunCoup" id="A0A6P6Y034">
    <property type="interactions" value="36"/>
</dbReference>
<keyword evidence="5" id="KW-1133">Transmembrane helix</keyword>
<dbReference type="Gene3D" id="2.60.120.10">
    <property type="entry name" value="Jelly Rolls"/>
    <property type="match status" value="1"/>
</dbReference>
<dbReference type="OrthoDB" id="5353557at2759"/>
<keyword evidence="4" id="KW-0677">Repeat</keyword>
<dbReference type="SUPFAM" id="SSF51206">
    <property type="entry name" value="cAMP-binding domain-like"/>
    <property type="match status" value="1"/>
</dbReference>
<dbReference type="GO" id="GO:1905941">
    <property type="term" value="P:positive regulation of gonad development"/>
    <property type="evidence" value="ECO:0007669"/>
    <property type="project" value="UniProtKB-ARBA"/>
</dbReference>
<keyword evidence="8" id="KW-1185">Reference proteome</keyword>
<dbReference type="CDD" id="cd04590">
    <property type="entry name" value="CBS_pair_CorC_HlyC_assoc"/>
    <property type="match status" value="1"/>
</dbReference>
<comment type="subcellular location">
    <subcellularLocation>
        <location evidence="1">Basolateral cell membrane</location>
        <topology evidence="1">Multi-pass membrane protein</topology>
    </subcellularLocation>
</comment>
<comment type="similarity">
    <text evidence="2">Belongs to the ACDP family.</text>
</comment>
<evidence type="ECO:0000256" key="4">
    <source>
        <dbReference type="ARBA" id="ARBA00022737"/>
    </source>
</evidence>
<dbReference type="GO" id="GO:0022857">
    <property type="term" value="F:transmembrane transporter activity"/>
    <property type="evidence" value="ECO:0007669"/>
    <property type="project" value="TreeGrafter"/>
</dbReference>
<dbReference type="RefSeq" id="XP_027198917.1">
    <property type="nucleotide sequence ID" value="XM_027343116.1"/>
</dbReference>
<evidence type="ECO:0000256" key="2">
    <source>
        <dbReference type="ARBA" id="ARBA00010484"/>
    </source>
</evidence>
<dbReference type="Pfam" id="PF25562">
    <property type="entry name" value="CNBH_CNNM2_C"/>
    <property type="match status" value="1"/>
</dbReference>
<reference evidence="9" key="1">
    <citation type="submission" date="2025-08" db="UniProtKB">
        <authorList>
            <consortium name="RefSeq"/>
        </authorList>
    </citation>
    <scope>IDENTIFICATION</scope>
    <source>
        <strain evidence="9">Airmid</strain>
    </source>
</reference>
<dbReference type="GO" id="GO:0015693">
    <property type="term" value="P:magnesium ion transport"/>
    <property type="evidence" value="ECO:0007669"/>
    <property type="project" value="UniProtKB-ARBA"/>
</dbReference>
<dbReference type="InParanoid" id="A0A6P6Y034"/>
<dbReference type="FunFam" id="3.10.580.10:FF:000006">
    <property type="entry name" value="DUF21 and CBS domain protein"/>
    <property type="match status" value="1"/>
</dbReference>
<dbReference type="PROSITE" id="PS51846">
    <property type="entry name" value="CNNM"/>
    <property type="match status" value="1"/>
</dbReference>
<sequence length="1057" mass="118882">MVYKRVFCRTSNYSRIRLESVNSNYDRLKFPSNNHYCALCNCSTSVKCNSFDNQSSKSVPYHCFQYLVIIISLIIVSIFDSSSLIVDSLPTGIAINSSSFSSPDISDVAIASANLRAWHARLNTAATTNEETTNKHRYNRNTISINPIDNDTIPSTISGFRLIGDPKAIVSNDERYTIKADHDVEARIFGKNFGKDFLIGFSLIAPNSKSMICSVDEKFEAIKIDDQTAYSKIKLPASSKPYHLCYSENISRDDYFYYAGSDLSYQIESAAPLLPLWLHISTLLLLLVMSGLFSGLNLGLMALDKNELQVIERCGTEDEKYYAKTISPVRKRGNYLLCTLLLGNVLVNSTLTILLDDLTSGIFAVIVSTLSIVIFGEIIPQALCSRHGLAVGAKTVYVTYLFMFITFPLSYPISKLLDKILGEEIGSVYDRERLMEYIRVTKDYNNLEVDEMNIISGALKFKKISVADIMTPISDVFMLPYDTILNFDTLTLINNSGYSRIPIYEGNRDNIVGLLHVKDLSLIDPDHNLQLKVVLDFYSHPLLKVFEDDKLDKMLNEFKQGQSHMALIQRVIDNGVKDPYYESIGIVTLEDVIEELIQAEINDETDVISDNRRKQKRQNVQSRSNYLEFIREAGIKQKNDDDCCIMEYSNNVAISPQLALAAFRFLASSVGPFSSKKISEEVFKRLMNKNIYFEAKGELRKANIDNMLPDNVLYKRGQPADYFIMILEGRARVIVTKENQEYDAGPFCCFGIGALTSSIPSTEDGTVVPNRLINEESADSLSQKSSQQNISLQQSDIFIPDYTVICLEKVIYLKVTKDFYKMALKTTDVVTKRSSDLQKSQSQIEQIEDSSENTTAAAVPLIPISNTKNDSLSRHLKNLPPKYRKISMGTNLADSSLMPKFKDKTSVSNQFEQDDEQLMNDTHNNPRHRSQSKNSLIVDQIRPARIVTSDSLNNRRSSPTVRRSDAIELLADNHSPRSYGSIESLTGDSQHQQQLHQQQSMENPPALSPPSSLAPELKEKLSLLRNGSLSALDESGDHNQTTISQQTKSIDERTTFL</sequence>
<dbReference type="Pfam" id="PF01595">
    <property type="entry name" value="CNNM"/>
    <property type="match status" value="1"/>
</dbReference>
<dbReference type="InterPro" id="IPR045095">
    <property type="entry name" value="ACDP"/>
</dbReference>
<dbReference type="AlphaFoldDB" id="A0A6P6Y034"/>
<name>A0A6P6Y034_DERPT</name>
<protein>
    <submittedName>
        <fullName evidence="9">Metal transporter CNNM4-like</fullName>
    </submittedName>
</protein>
<organism evidence="8 9">
    <name type="scientific">Dermatophagoides pteronyssinus</name>
    <name type="common">European house dust mite</name>
    <dbReference type="NCBI Taxonomy" id="6956"/>
    <lineage>
        <taxon>Eukaryota</taxon>
        <taxon>Metazoa</taxon>
        <taxon>Ecdysozoa</taxon>
        <taxon>Arthropoda</taxon>
        <taxon>Chelicerata</taxon>
        <taxon>Arachnida</taxon>
        <taxon>Acari</taxon>
        <taxon>Acariformes</taxon>
        <taxon>Sarcoptiformes</taxon>
        <taxon>Astigmata</taxon>
        <taxon>Psoroptidia</taxon>
        <taxon>Analgoidea</taxon>
        <taxon>Pyroglyphidae</taxon>
        <taxon>Dermatophagoidinae</taxon>
        <taxon>Dermatophagoides</taxon>
    </lineage>
</organism>
<dbReference type="SUPFAM" id="SSF54631">
    <property type="entry name" value="CBS-domain pair"/>
    <property type="match status" value="1"/>
</dbReference>
<dbReference type="GO" id="GO:0008340">
    <property type="term" value="P:determination of adult lifespan"/>
    <property type="evidence" value="ECO:0007669"/>
    <property type="project" value="UniProtKB-ARBA"/>
</dbReference>
<evidence type="ECO:0000256" key="6">
    <source>
        <dbReference type="ARBA" id="ARBA00023122"/>
    </source>
</evidence>
<dbReference type="GO" id="GO:0040018">
    <property type="term" value="P:positive regulation of multicellular organism growth"/>
    <property type="evidence" value="ECO:0007669"/>
    <property type="project" value="UniProtKB-ARBA"/>
</dbReference>
<dbReference type="PROSITE" id="PS51371">
    <property type="entry name" value="CBS"/>
    <property type="match status" value="2"/>
</dbReference>
<evidence type="ECO:0000313" key="9">
    <source>
        <dbReference type="RefSeq" id="XP_027198917.1"/>
    </source>
</evidence>
<dbReference type="InterPro" id="IPR046342">
    <property type="entry name" value="CBS_dom_sf"/>
</dbReference>
<gene>
    <name evidence="9" type="primary">LOC113793136</name>
</gene>
<dbReference type="InterPro" id="IPR014710">
    <property type="entry name" value="RmlC-like_jellyroll"/>
</dbReference>
<dbReference type="OMA" id="VRKRGNY"/>
<keyword evidence="3" id="KW-0812">Transmembrane</keyword>
<keyword evidence="7" id="KW-0472">Membrane</keyword>
<dbReference type="CTD" id="5740320"/>
<dbReference type="InterPro" id="IPR018490">
    <property type="entry name" value="cNMP-bd_dom_sf"/>
</dbReference>
<keyword evidence="6" id="KW-0129">CBS domain</keyword>
<dbReference type="PANTHER" id="PTHR12064">
    <property type="entry name" value="METAL TRANSPORTER CNNM"/>
    <property type="match status" value="1"/>
</dbReference>
<dbReference type="KEGG" id="dpte:113793136"/>
<dbReference type="GO" id="GO:0016323">
    <property type="term" value="C:basolateral plasma membrane"/>
    <property type="evidence" value="ECO:0007669"/>
    <property type="project" value="UniProtKB-SubCell"/>
</dbReference>
<proteinExistence type="inferred from homology"/>
<dbReference type="InterPro" id="IPR002550">
    <property type="entry name" value="CNNM"/>
</dbReference>
<dbReference type="InterPro" id="IPR044751">
    <property type="entry name" value="Ion_transp-like_CBS"/>
</dbReference>
<evidence type="ECO:0000313" key="8">
    <source>
        <dbReference type="Proteomes" id="UP000515146"/>
    </source>
</evidence>
<evidence type="ECO:0000256" key="5">
    <source>
        <dbReference type="ARBA" id="ARBA00022989"/>
    </source>
</evidence>
<evidence type="ECO:0000256" key="3">
    <source>
        <dbReference type="ARBA" id="ARBA00022692"/>
    </source>
</evidence>
<evidence type="ECO:0000256" key="7">
    <source>
        <dbReference type="ARBA" id="ARBA00023136"/>
    </source>
</evidence>
<accession>A0A6P6Y034</accession>